<dbReference type="InterPro" id="IPR019734">
    <property type="entry name" value="TPR_rpt"/>
</dbReference>
<dbReference type="Proteomes" id="UP000280881">
    <property type="component" value="Unassembled WGS sequence"/>
</dbReference>
<proteinExistence type="predicted"/>
<organism evidence="1 2">
    <name type="scientific">Thermovibrio guaymasensis</name>
    <dbReference type="NCBI Taxonomy" id="240167"/>
    <lineage>
        <taxon>Bacteria</taxon>
        <taxon>Pseudomonadati</taxon>
        <taxon>Aquificota</taxon>
        <taxon>Aquificia</taxon>
        <taxon>Desulfurobacteriales</taxon>
        <taxon>Desulfurobacteriaceae</taxon>
        <taxon>Thermovibrio</taxon>
    </lineage>
</organism>
<comment type="caution">
    <text evidence="1">The sequence shown here is derived from an EMBL/GenBank/DDBJ whole genome shotgun (WGS) entry which is preliminary data.</text>
</comment>
<evidence type="ECO:0000313" key="1">
    <source>
        <dbReference type="EMBL" id="RKQ63860.1"/>
    </source>
</evidence>
<keyword evidence="2" id="KW-1185">Reference proteome</keyword>
<dbReference type="EMBL" id="RBIE01000001">
    <property type="protein sequence ID" value="RKQ63860.1"/>
    <property type="molecule type" value="Genomic_DNA"/>
</dbReference>
<dbReference type="SUPFAM" id="SSF48452">
    <property type="entry name" value="TPR-like"/>
    <property type="match status" value="1"/>
</dbReference>
<accession>A0A420W968</accession>
<dbReference type="RefSeq" id="WP_121170116.1">
    <property type="nucleotide sequence ID" value="NZ_RBIE01000001.1"/>
</dbReference>
<dbReference type="Pfam" id="PF13174">
    <property type="entry name" value="TPR_6"/>
    <property type="match status" value="1"/>
</dbReference>
<dbReference type="AlphaFoldDB" id="A0A420W968"/>
<sequence>MFLRVFVLLLLIFSSIAYSMDYEEIKSSYSRSYFYEKSGDYEDAIKALMPVYKSFPNGYTVNLRLGWLYYLAKKYANSEFHYKKALQVIPSSVEAMLGLTLPYMAQGKWSDTEALCYRILRIDYYNYYGNLRLSYVLRMEGKHSIAEAVDRKMLSLYPADVNFLLELALSLYHQGKIAYAKSLFQDVLILEPENLLAKDYLKKLNEKLKTGKVEEKE</sequence>
<dbReference type="OrthoDB" id="9784011at2"/>
<gene>
    <name evidence="1" type="ORF">C7457_0744</name>
</gene>
<evidence type="ECO:0000313" key="2">
    <source>
        <dbReference type="Proteomes" id="UP000280881"/>
    </source>
</evidence>
<name>A0A420W968_9BACT</name>
<dbReference type="Gene3D" id="1.25.40.10">
    <property type="entry name" value="Tetratricopeptide repeat domain"/>
    <property type="match status" value="1"/>
</dbReference>
<reference evidence="1 2" key="1">
    <citation type="submission" date="2018-10" db="EMBL/GenBank/DDBJ databases">
        <title>Genomic Encyclopedia of Type Strains, Phase IV (KMG-IV): sequencing the most valuable type-strain genomes for metagenomic binning, comparative biology and taxonomic classification.</title>
        <authorList>
            <person name="Goeker M."/>
        </authorList>
    </citation>
    <scope>NUCLEOTIDE SEQUENCE [LARGE SCALE GENOMIC DNA]</scope>
    <source>
        <strain evidence="1 2">DSM 15521</strain>
    </source>
</reference>
<dbReference type="InterPro" id="IPR011990">
    <property type="entry name" value="TPR-like_helical_dom_sf"/>
</dbReference>
<dbReference type="SMART" id="SM00028">
    <property type="entry name" value="TPR"/>
    <property type="match status" value="4"/>
</dbReference>
<protein>
    <submittedName>
        <fullName evidence="1">Tetratricopeptide repeat protein</fullName>
    </submittedName>
</protein>
<dbReference type="Pfam" id="PF13432">
    <property type="entry name" value="TPR_16"/>
    <property type="match status" value="1"/>
</dbReference>